<dbReference type="InParanoid" id="Q5AWT3"/>
<dbReference type="KEGG" id="ani:ANIA_07247"/>
<dbReference type="Proteomes" id="UP000000560">
    <property type="component" value="Chromosome IV"/>
</dbReference>
<protein>
    <submittedName>
        <fullName evidence="2">Uncharacterized protein</fullName>
    </submittedName>
</protein>
<reference evidence="3" key="1">
    <citation type="journal article" date="2005" name="Nature">
        <title>Sequencing of Aspergillus nidulans and comparative analysis with A. fumigatus and A. oryzae.</title>
        <authorList>
            <person name="Galagan J.E."/>
            <person name="Calvo S.E."/>
            <person name="Cuomo C."/>
            <person name="Ma L.J."/>
            <person name="Wortman J.R."/>
            <person name="Batzoglou S."/>
            <person name="Lee S.I."/>
            <person name="Basturkmen M."/>
            <person name="Spevak C.C."/>
            <person name="Clutterbuck J."/>
            <person name="Kapitonov V."/>
            <person name="Jurka J."/>
            <person name="Scazzocchio C."/>
            <person name="Farman M."/>
            <person name="Butler J."/>
            <person name="Purcell S."/>
            <person name="Harris S."/>
            <person name="Braus G.H."/>
            <person name="Draht O."/>
            <person name="Busch S."/>
            <person name="D'Enfert C."/>
            <person name="Bouchier C."/>
            <person name="Goldman G.H."/>
            <person name="Bell-Pedersen D."/>
            <person name="Griffiths-Jones S."/>
            <person name="Doonan J.H."/>
            <person name="Yu J."/>
            <person name="Vienken K."/>
            <person name="Pain A."/>
            <person name="Freitag M."/>
            <person name="Selker E.U."/>
            <person name="Archer D.B."/>
            <person name="Penalva M.A."/>
            <person name="Oakley B.R."/>
            <person name="Momany M."/>
            <person name="Tanaka T."/>
            <person name="Kumagai T."/>
            <person name="Asai K."/>
            <person name="Machida M."/>
            <person name="Nierman W.C."/>
            <person name="Denning D.W."/>
            <person name="Caddick M."/>
            <person name="Hynes M."/>
            <person name="Paoletti M."/>
            <person name="Fischer R."/>
            <person name="Miller B."/>
            <person name="Dyer P."/>
            <person name="Sachs M.S."/>
            <person name="Osmani S.A."/>
            <person name="Birren B.W."/>
        </authorList>
    </citation>
    <scope>NUCLEOTIDE SEQUENCE [LARGE SCALE GENOMIC DNA]</scope>
    <source>
        <strain evidence="3">FGSC A4 / ATCC 38163 / CBS 112.46 / NRRL 194 / M139</strain>
    </source>
</reference>
<feature type="compositionally biased region" description="Polar residues" evidence="1">
    <location>
        <begin position="49"/>
        <end position="64"/>
    </location>
</feature>
<dbReference type="AlphaFoldDB" id="Q5AWT3"/>
<sequence length="292" mass="32592">MGRRGDRLQRQSWLSCGDSGAAVVGDFRGACKIVPDCLGFWKRAKRGNKPTSQRGNPPNDPTSSEPEHRCIRCTSPARASLFFAFFICISSPTGTESSANGVLHENHVFTVANLSEYPRFSLRLVVRPEYLSSSSPKALQTAFIPVAIDEPADQASWYHLGHLVPTRYSLRTAPHAMTSRLEPCPVRCRCLLPIFGLSPDFVVFSSWGRLIYPGVDHGSMLREALAGKLRQQQTLELFSFLLPFFSIFAVFNKASAADLPSHRRSRCRGTDYSRLLKATRGYPRLLKDYSGY</sequence>
<dbReference type="GeneID" id="2870143"/>
<evidence type="ECO:0000313" key="3">
    <source>
        <dbReference type="Proteomes" id="UP000000560"/>
    </source>
</evidence>
<evidence type="ECO:0000256" key="1">
    <source>
        <dbReference type="SAM" id="MobiDB-lite"/>
    </source>
</evidence>
<name>Q5AWT3_EMENI</name>
<accession>C8VCW5</accession>
<dbReference type="RefSeq" id="XP_680516.1">
    <property type="nucleotide sequence ID" value="XM_675424.1"/>
</dbReference>
<accession>Q5AWT3</accession>
<feature type="region of interest" description="Disordered" evidence="1">
    <location>
        <begin position="46"/>
        <end position="68"/>
    </location>
</feature>
<proteinExistence type="predicted"/>
<dbReference type="HOGENOM" id="CLU_953241_0_0_1"/>
<evidence type="ECO:0000313" key="2">
    <source>
        <dbReference type="EMBL" id="CBF78775.1"/>
    </source>
</evidence>
<dbReference type="VEuPathDB" id="FungiDB:AN7247"/>
<dbReference type="EMBL" id="BN001304">
    <property type="protein sequence ID" value="CBF78775.1"/>
    <property type="molecule type" value="Genomic_DNA"/>
</dbReference>
<gene>
    <name evidence="2" type="ORF">ANIA_07247</name>
</gene>
<keyword evidence="3" id="KW-1185">Reference proteome</keyword>
<organism evidence="2 3">
    <name type="scientific">Emericella nidulans (strain FGSC A4 / ATCC 38163 / CBS 112.46 / NRRL 194 / M139)</name>
    <name type="common">Aspergillus nidulans</name>
    <dbReference type="NCBI Taxonomy" id="227321"/>
    <lineage>
        <taxon>Eukaryota</taxon>
        <taxon>Fungi</taxon>
        <taxon>Dikarya</taxon>
        <taxon>Ascomycota</taxon>
        <taxon>Pezizomycotina</taxon>
        <taxon>Eurotiomycetes</taxon>
        <taxon>Eurotiomycetidae</taxon>
        <taxon>Eurotiales</taxon>
        <taxon>Aspergillaceae</taxon>
        <taxon>Aspergillus</taxon>
        <taxon>Aspergillus subgen. Nidulantes</taxon>
    </lineage>
</organism>
<reference evidence="3" key="2">
    <citation type="journal article" date="2009" name="Fungal Genet. Biol.">
        <title>The 2008 update of the Aspergillus nidulans genome annotation: a community effort.</title>
        <authorList>
            <person name="Wortman J.R."/>
            <person name="Gilsenan J.M."/>
            <person name="Joardar V."/>
            <person name="Deegan J."/>
            <person name="Clutterbuck J."/>
            <person name="Andersen M.R."/>
            <person name="Archer D."/>
            <person name="Bencina M."/>
            <person name="Braus G."/>
            <person name="Coutinho P."/>
            <person name="von Dohren H."/>
            <person name="Doonan J."/>
            <person name="Driessen A.J."/>
            <person name="Durek P."/>
            <person name="Espeso E."/>
            <person name="Fekete E."/>
            <person name="Flipphi M."/>
            <person name="Estrada C.G."/>
            <person name="Geysens S."/>
            <person name="Goldman G."/>
            <person name="de Groot P.W."/>
            <person name="Hansen K."/>
            <person name="Harris S.D."/>
            <person name="Heinekamp T."/>
            <person name="Helmstaedt K."/>
            <person name="Henrissat B."/>
            <person name="Hofmann G."/>
            <person name="Homan T."/>
            <person name="Horio T."/>
            <person name="Horiuchi H."/>
            <person name="James S."/>
            <person name="Jones M."/>
            <person name="Karaffa L."/>
            <person name="Karanyi Z."/>
            <person name="Kato M."/>
            <person name="Keller N."/>
            <person name="Kelly D.E."/>
            <person name="Kiel J.A."/>
            <person name="Kim J.M."/>
            <person name="van der Klei I.J."/>
            <person name="Klis F.M."/>
            <person name="Kovalchuk A."/>
            <person name="Krasevec N."/>
            <person name="Kubicek C.P."/>
            <person name="Liu B."/>
            <person name="Maccabe A."/>
            <person name="Meyer V."/>
            <person name="Mirabito P."/>
            <person name="Miskei M."/>
            <person name="Mos M."/>
            <person name="Mullins J."/>
            <person name="Nelson D.R."/>
            <person name="Nielsen J."/>
            <person name="Oakley B.R."/>
            <person name="Osmani S.A."/>
            <person name="Pakula T."/>
            <person name="Paszewski A."/>
            <person name="Paulsen I."/>
            <person name="Pilsyk S."/>
            <person name="Pocsi I."/>
            <person name="Punt P.J."/>
            <person name="Ram A.F."/>
            <person name="Ren Q."/>
            <person name="Robellet X."/>
            <person name="Robson G."/>
            <person name="Seiboth B."/>
            <person name="van Solingen P."/>
            <person name="Specht T."/>
            <person name="Sun J."/>
            <person name="Taheri-Talesh N."/>
            <person name="Takeshita N."/>
            <person name="Ussery D."/>
            <person name="vanKuyk P.A."/>
            <person name="Visser H."/>
            <person name="van de Vondervoort P.J."/>
            <person name="de Vries R.P."/>
            <person name="Walton J."/>
            <person name="Xiang X."/>
            <person name="Xiong Y."/>
            <person name="Zeng A.P."/>
            <person name="Brandt B.W."/>
            <person name="Cornell M.J."/>
            <person name="van den Hondel C.A."/>
            <person name="Visser J."/>
            <person name="Oliver S.G."/>
            <person name="Turner G."/>
        </authorList>
    </citation>
    <scope>GENOME REANNOTATION</scope>
    <source>
        <strain evidence="3">FGSC A4 / ATCC 38163 / CBS 112.46 / NRRL 194 / M139</strain>
    </source>
</reference>